<evidence type="ECO:0000256" key="5">
    <source>
        <dbReference type="ARBA" id="ARBA00022631"/>
    </source>
</evidence>
<evidence type="ECO:0000256" key="4">
    <source>
        <dbReference type="ARBA" id="ARBA00011881"/>
    </source>
</evidence>
<dbReference type="EMBL" id="QWLB01000007">
    <property type="protein sequence ID" value="RIH93330.1"/>
    <property type="molecule type" value="Genomic_DNA"/>
</dbReference>
<dbReference type="OrthoDB" id="9792386at2"/>
<evidence type="ECO:0000313" key="10">
    <source>
        <dbReference type="EMBL" id="RIH93330.1"/>
    </source>
</evidence>
<feature type="binding site" evidence="7">
    <location>
        <position position="46"/>
    </location>
    <ligand>
        <name>substrate</name>
    </ligand>
</feature>
<evidence type="ECO:0000256" key="8">
    <source>
        <dbReference type="RuleBase" id="RU361270"/>
    </source>
</evidence>
<dbReference type="PRINTS" id="PR00189">
    <property type="entry name" value="TRNSTHYRETIN"/>
</dbReference>
<gene>
    <name evidence="10" type="primary">pucM</name>
    <name evidence="10" type="ORF">Mgrana_00774</name>
</gene>
<dbReference type="PROSITE" id="PS00769">
    <property type="entry name" value="TRANSTHYRETIN_2"/>
    <property type="match status" value="1"/>
</dbReference>
<dbReference type="SUPFAM" id="SSF49472">
    <property type="entry name" value="Transthyretin (synonym: prealbumin)"/>
    <property type="match status" value="1"/>
</dbReference>
<evidence type="ECO:0000256" key="7">
    <source>
        <dbReference type="PIRSR" id="PIRSR600895-51"/>
    </source>
</evidence>
<dbReference type="GO" id="GO:0033971">
    <property type="term" value="F:hydroxyisourate hydrolase activity"/>
    <property type="evidence" value="ECO:0007669"/>
    <property type="project" value="UniProtKB-EC"/>
</dbReference>
<dbReference type="FunFam" id="2.60.40.180:FF:000005">
    <property type="entry name" value="5-hydroxyisourate hydrolase"/>
    <property type="match status" value="1"/>
</dbReference>
<comment type="caution">
    <text evidence="10">The sequence shown here is derived from an EMBL/GenBank/DDBJ whole genome shotgun (WGS) entry which is preliminary data.</text>
</comment>
<protein>
    <recommendedName>
        <fullName evidence="8">5-hydroxyisourate hydrolase</fullName>
        <shortName evidence="8">HIU hydrolase</shortName>
        <shortName evidence="8">HIUHase</shortName>
        <ecNumber evidence="8">3.5.2.17</ecNumber>
    </recommendedName>
</protein>
<name>A0A399FB11_9DEIN</name>
<proteinExistence type="inferred from homology"/>
<evidence type="ECO:0000256" key="3">
    <source>
        <dbReference type="ARBA" id="ARBA00009850"/>
    </source>
</evidence>
<feature type="binding site" evidence="7">
    <location>
        <position position="7"/>
    </location>
    <ligand>
        <name>substrate</name>
    </ligand>
</feature>
<organism evidence="10 11">
    <name type="scientific">Meiothermus granaticius NBRC 107808</name>
    <dbReference type="NCBI Taxonomy" id="1227551"/>
    <lineage>
        <taxon>Bacteria</taxon>
        <taxon>Thermotogati</taxon>
        <taxon>Deinococcota</taxon>
        <taxon>Deinococci</taxon>
        <taxon>Thermales</taxon>
        <taxon>Thermaceae</taxon>
        <taxon>Meiothermus</taxon>
    </lineage>
</organism>
<keyword evidence="5 8" id="KW-0659">Purine metabolism</keyword>
<feature type="domain" description="Transthyretin/hydroxyisourate hydrolase" evidence="9">
    <location>
        <begin position="4"/>
        <end position="117"/>
    </location>
</feature>
<dbReference type="CDD" id="cd05822">
    <property type="entry name" value="TLP_HIUase"/>
    <property type="match status" value="1"/>
</dbReference>
<dbReference type="NCBIfam" id="TIGR02962">
    <property type="entry name" value="hdxy_isourate"/>
    <property type="match status" value="1"/>
</dbReference>
<dbReference type="InterPro" id="IPR000895">
    <property type="entry name" value="Transthyretin/HIU_hydrolase"/>
</dbReference>
<evidence type="ECO:0000256" key="1">
    <source>
        <dbReference type="ARBA" id="ARBA00001043"/>
    </source>
</evidence>
<dbReference type="InterPro" id="IPR023416">
    <property type="entry name" value="Transthyretin/HIU_hydrolase_d"/>
</dbReference>
<evidence type="ECO:0000256" key="6">
    <source>
        <dbReference type="ARBA" id="ARBA00022801"/>
    </source>
</evidence>
<reference evidence="10 11" key="1">
    <citation type="submission" date="2018-08" db="EMBL/GenBank/DDBJ databases">
        <title>Meiothermus granaticius genome AF-68 sequencing project.</title>
        <authorList>
            <person name="Da Costa M.S."/>
            <person name="Albuquerque L."/>
            <person name="Raposo P."/>
            <person name="Froufe H.J.C."/>
            <person name="Barroso C.S."/>
            <person name="Egas C."/>
        </authorList>
    </citation>
    <scope>NUCLEOTIDE SEQUENCE [LARGE SCALE GENOMIC DNA]</scope>
    <source>
        <strain evidence="10 11">AF-68</strain>
    </source>
</reference>
<dbReference type="Gene3D" id="2.60.40.180">
    <property type="entry name" value="Transthyretin/hydroxyisourate hydrolase domain"/>
    <property type="match status" value="1"/>
</dbReference>
<sequence length="118" mass="12750">MARLSTHVLDLASGRPAAGLGLELFRLGPSGHRIALKAAITNPDGRTDEPLLTGDFLETGVYELVFQAGAYLRAQGYALPDPPFLDEIPIRFAIADPKGHYHVPLLLSPFGYSTYRGS</sequence>
<dbReference type="PANTHER" id="PTHR10395:SF7">
    <property type="entry name" value="5-HYDROXYISOURATE HYDROLASE"/>
    <property type="match status" value="1"/>
</dbReference>
<dbReference type="EC" id="3.5.2.17" evidence="8"/>
<dbReference type="AlphaFoldDB" id="A0A399FB11"/>
<keyword evidence="11" id="KW-1185">Reference proteome</keyword>
<dbReference type="InterPro" id="IPR014306">
    <property type="entry name" value="Hydroxyisourate_hydrolase"/>
</dbReference>
<evidence type="ECO:0000313" key="11">
    <source>
        <dbReference type="Proteomes" id="UP000266178"/>
    </source>
</evidence>
<comment type="subunit">
    <text evidence="4 8">Homotetramer.</text>
</comment>
<dbReference type="Proteomes" id="UP000266178">
    <property type="component" value="Unassembled WGS sequence"/>
</dbReference>
<dbReference type="InterPro" id="IPR036817">
    <property type="entry name" value="Transthyretin/HIU_hydrolase_sf"/>
</dbReference>
<comment type="similarity">
    <text evidence="3 8">Belongs to the transthyretin family. 5-hydroxyisourate hydrolase subfamily.</text>
</comment>
<dbReference type="InterPro" id="IPR023419">
    <property type="entry name" value="Transthyretin_CS"/>
</dbReference>
<feature type="binding site" evidence="7">
    <location>
        <position position="115"/>
    </location>
    <ligand>
        <name>substrate</name>
    </ligand>
</feature>
<evidence type="ECO:0000259" key="9">
    <source>
        <dbReference type="Pfam" id="PF00576"/>
    </source>
</evidence>
<dbReference type="GO" id="GO:0006144">
    <property type="term" value="P:purine nucleobase metabolic process"/>
    <property type="evidence" value="ECO:0007669"/>
    <property type="project" value="UniProtKB-KW"/>
</dbReference>
<comment type="catalytic activity">
    <reaction evidence="1 8">
        <text>5-hydroxyisourate + H2O = 5-hydroxy-2-oxo-4-ureido-2,5-dihydro-1H-imidazole-5-carboxylate + H(+)</text>
        <dbReference type="Rhea" id="RHEA:23736"/>
        <dbReference type="ChEBI" id="CHEBI:15377"/>
        <dbReference type="ChEBI" id="CHEBI:15378"/>
        <dbReference type="ChEBI" id="CHEBI:18072"/>
        <dbReference type="ChEBI" id="CHEBI:58639"/>
        <dbReference type="EC" id="3.5.2.17"/>
    </reaction>
</comment>
<dbReference type="RefSeq" id="WP_119356284.1">
    <property type="nucleotide sequence ID" value="NZ_BJXM01000002.1"/>
</dbReference>
<dbReference type="Pfam" id="PF00576">
    <property type="entry name" value="Transthyretin"/>
    <property type="match status" value="1"/>
</dbReference>
<comment type="function">
    <text evidence="2">Catalyzes the hydrolysis of 5-hydroxyisourate (HIU) to 2-oxo-4-hydroxy-4-carboxy-5-ureidoimidazoline (OHCU).</text>
</comment>
<accession>A0A399FB11</accession>
<evidence type="ECO:0000256" key="2">
    <source>
        <dbReference type="ARBA" id="ARBA00002704"/>
    </source>
</evidence>
<keyword evidence="6 8" id="KW-0378">Hydrolase</keyword>
<dbReference type="PANTHER" id="PTHR10395">
    <property type="entry name" value="URICASE AND TRANSTHYRETIN-RELATED"/>
    <property type="match status" value="1"/>
</dbReference>